<dbReference type="Gene3D" id="3.30.70.270">
    <property type="match status" value="1"/>
</dbReference>
<evidence type="ECO:0000313" key="3">
    <source>
        <dbReference type="WBParaSite" id="SPAL_0001174500.1"/>
    </source>
</evidence>
<protein>
    <submittedName>
        <fullName evidence="3">Reverse transcriptase domain-containing protein</fullName>
    </submittedName>
</protein>
<dbReference type="Gene3D" id="3.10.10.10">
    <property type="entry name" value="HIV Type 1 Reverse Transcriptase, subunit A, domain 1"/>
    <property type="match status" value="1"/>
</dbReference>
<feature type="domain" description="Reverse transcriptase" evidence="1">
    <location>
        <begin position="148"/>
        <end position="279"/>
    </location>
</feature>
<proteinExistence type="predicted"/>
<evidence type="ECO:0000313" key="2">
    <source>
        <dbReference type="Proteomes" id="UP000046392"/>
    </source>
</evidence>
<dbReference type="Pfam" id="PF00078">
    <property type="entry name" value="RVT_1"/>
    <property type="match status" value="1"/>
</dbReference>
<dbReference type="PANTHER" id="PTHR33064">
    <property type="entry name" value="POL PROTEIN"/>
    <property type="match status" value="1"/>
</dbReference>
<dbReference type="InterPro" id="IPR043128">
    <property type="entry name" value="Rev_trsase/Diguanyl_cyclase"/>
</dbReference>
<accession>A0A0N5C167</accession>
<dbReference type="SUPFAM" id="SSF56672">
    <property type="entry name" value="DNA/RNA polymerases"/>
    <property type="match status" value="1"/>
</dbReference>
<dbReference type="InterPro" id="IPR000477">
    <property type="entry name" value="RT_dom"/>
</dbReference>
<dbReference type="InterPro" id="IPR051320">
    <property type="entry name" value="Viral_Replic_Matur_Polypro"/>
</dbReference>
<dbReference type="STRING" id="174720.A0A0N5C167"/>
<organism evidence="2 3">
    <name type="scientific">Strongyloides papillosus</name>
    <name type="common">Intestinal threadworm</name>
    <dbReference type="NCBI Taxonomy" id="174720"/>
    <lineage>
        <taxon>Eukaryota</taxon>
        <taxon>Metazoa</taxon>
        <taxon>Ecdysozoa</taxon>
        <taxon>Nematoda</taxon>
        <taxon>Chromadorea</taxon>
        <taxon>Rhabditida</taxon>
        <taxon>Tylenchina</taxon>
        <taxon>Panagrolaimomorpha</taxon>
        <taxon>Strongyloidoidea</taxon>
        <taxon>Strongyloididae</taxon>
        <taxon>Strongyloides</taxon>
    </lineage>
</organism>
<evidence type="ECO:0000259" key="1">
    <source>
        <dbReference type="PROSITE" id="PS50878"/>
    </source>
</evidence>
<reference evidence="3" key="1">
    <citation type="submission" date="2017-02" db="UniProtKB">
        <authorList>
            <consortium name="WormBaseParasite"/>
        </authorList>
    </citation>
    <scope>IDENTIFICATION</scope>
</reference>
<dbReference type="PANTHER" id="PTHR33064:SF37">
    <property type="entry name" value="RIBONUCLEASE H"/>
    <property type="match status" value="1"/>
</dbReference>
<dbReference type="InterPro" id="IPR043502">
    <property type="entry name" value="DNA/RNA_pol_sf"/>
</dbReference>
<keyword evidence="2" id="KW-1185">Reference proteome</keyword>
<dbReference type="PROSITE" id="PS50878">
    <property type="entry name" value="RT_POL"/>
    <property type="match status" value="1"/>
</dbReference>
<dbReference type="Proteomes" id="UP000046392">
    <property type="component" value="Unplaced"/>
</dbReference>
<name>A0A0N5C167_STREA</name>
<dbReference type="WBParaSite" id="SPAL_0001174500.1">
    <property type="protein sequence ID" value="SPAL_0001174500.1"/>
    <property type="gene ID" value="SPAL_0001174500"/>
</dbReference>
<dbReference type="AlphaFoldDB" id="A0A0N5C167"/>
<sequence>MTAGGPARLIKIVNNFMVIVNDSVIKLNSLYVGLDLQYDVILGSNVLRVSNLCLNLSSGQLCKTPNTLPQCHLTVLNNNSELTTPIINMLFDKYNMAFSSNDFDLGNCQIFAKKQTYLPIDKINKKNPYYECPLHMQSEALALAEKLVQSNVLSRGMGDVIHPVILIRKPNGKQRFIADLRRVNSITEKMVSQILTANNLLSSLQCFKYISKFDLTQGFFQIKINSDEKRYYGIKIGEHYFYYNTLIQGSKNSSILFVSVMQDIYSTINNFTHSKNLFR</sequence>